<dbReference type="GO" id="GO:0006432">
    <property type="term" value="P:phenylalanyl-tRNA aminoacylation"/>
    <property type="evidence" value="ECO:0007669"/>
    <property type="project" value="InterPro"/>
</dbReference>
<evidence type="ECO:0000256" key="4">
    <source>
        <dbReference type="ARBA" id="ARBA00012814"/>
    </source>
</evidence>
<dbReference type="InterPro" id="IPR036690">
    <property type="entry name" value="Fdx_antiC-bd_sf"/>
</dbReference>
<dbReference type="PANTHER" id="PTHR11538:SF41">
    <property type="entry name" value="PHENYLALANINE--TRNA LIGASE, MITOCHONDRIAL"/>
    <property type="match status" value="1"/>
</dbReference>
<keyword evidence="6" id="KW-0547">Nucleotide-binding</keyword>
<dbReference type="WBParaSite" id="SSTP_0000734350.1">
    <property type="protein sequence ID" value="SSTP_0000734350.1"/>
    <property type="gene ID" value="SSTP_0000734350"/>
</dbReference>
<keyword evidence="11" id="KW-0496">Mitochondrion</keyword>
<comment type="subunit">
    <text evidence="3">Monomer.</text>
</comment>
<evidence type="ECO:0000256" key="8">
    <source>
        <dbReference type="ARBA" id="ARBA00022917"/>
    </source>
</evidence>
<keyword evidence="9" id="KW-0809">Transit peptide</keyword>
<dbReference type="PROSITE" id="PS50862">
    <property type="entry name" value="AA_TRNA_LIGASE_II"/>
    <property type="match status" value="1"/>
</dbReference>
<dbReference type="InterPro" id="IPR045864">
    <property type="entry name" value="aa-tRNA-synth_II/BPL/LPL"/>
</dbReference>
<dbReference type="Pfam" id="PF01409">
    <property type="entry name" value="tRNA-synt_2d"/>
    <property type="match status" value="2"/>
</dbReference>
<keyword evidence="5" id="KW-0436">Ligase</keyword>
<evidence type="ECO:0000259" key="17">
    <source>
        <dbReference type="PROSITE" id="PS50862"/>
    </source>
</evidence>
<feature type="domain" description="Aminoacyl-transfer RNA synthetases class-II family profile" evidence="17">
    <location>
        <begin position="173"/>
        <end position="347"/>
    </location>
</feature>
<evidence type="ECO:0000313" key="20">
    <source>
        <dbReference type="WBParaSite" id="SSTP_0000734350.1"/>
    </source>
</evidence>
<dbReference type="EC" id="6.1.1.20" evidence="4"/>
<sequence length="452" mass="52639">MAFNLTKQYLAFSKKNFLRLCSTLPKIESNKLNTIKKNVVNERQIPSTFELDGKVVVPDNNYNITIGIEKLLTRKLHLELGNPINLMKQRIVNFMHKEYRKPGNRSPTFTVCENEPRIVSIFENFDSLLIPKDHVSRRNSDTYYVNSNYCLRAHTSAHQFEIMKRGLNNFLVIGDVYRRDDIDSTHYPCFHQMEGVRMYEADELFGDDKGPNKFNVFENGERISQKQECHTIDATKVLEFRLKGTLENICRMLFGDEIKMRWVEAYFPFTHPSYELEVFYGEKWLEVLGCGIIEQKLLQNAGCGSKVGWAFGLGLERLAMILYNIPDIRLFWSKDTGFLSQFKGIKPEDNIIYKPISSHPQLYMDMSFWLPKNISTNDMTSNFYDIVRSVGDDIIEQVSLTDEFLNKKTGKVSQCYRITYRSNEKSLTKEEVNIIHNIIGNNLVNQFNVVIR</sequence>
<dbReference type="FunFam" id="3.30.930.10:FF:000041">
    <property type="entry name" value="Phenylalanyl-tRNA synthetase 2, mitochondrial"/>
    <property type="match status" value="1"/>
</dbReference>
<evidence type="ECO:0000313" key="19">
    <source>
        <dbReference type="Proteomes" id="UP000035681"/>
    </source>
</evidence>
<dbReference type="GO" id="GO:0004826">
    <property type="term" value="F:phenylalanine-tRNA ligase activity"/>
    <property type="evidence" value="ECO:0007669"/>
    <property type="project" value="UniProtKB-EC"/>
</dbReference>
<keyword evidence="7" id="KW-0067">ATP-binding</keyword>
<evidence type="ECO:0000256" key="14">
    <source>
        <dbReference type="ARBA" id="ARBA00049255"/>
    </source>
</evidence>
<keyword evidence="12" id="KW-0030">Aminoacyl-tRNA synthetase</keyword>
<dbReference type="GO" id="GO:0000049">
    <property type="term" value="F:tRNA binding"/>
    <property type="evidence" value="ECO:0007669"/>
    <property type="project" value="InterPro"/>
</dbReference>
<keyword evidence="19" id="KW-1185">Reference proteome</keyword>
<dbReference type="WBParaSite" id="TCONS_00010998.p1">
    <property type="protein sequence ID" value="TCONS_00010998.p1"/>
    <property type="gene ID" value="XLOC_004915"/>
</dbReference>
<comment type="catalytic activity">
    <reaction evidence="14">
        <text>tRNA(Phe) + L-phenylalanine + ATP = L-phenylalanyl-tRNA(Phe) + AMP + diphosphate + H(+)</text>
        <dbReference type="Rhea" id="RHEA:19413"/>
        <dbReference type="Rhea" id="RHEA-COMP:9668"/>
        <dbReference type="Rhea" id="RHEA-COMP:9699"/>
        <dbReference type="ChEBI" id="CHEBI:15378"/>
        <dbReference type="ChEBI" id="CHEBI:30616"/>
        <dbReference type="ChEBI" id="CHEBI:33019"/>
        <dbReference type="ChEBI" id="CHEBI:58095"/>
        <dbReference type="ChEBI" id="CHEBI:78442"/>
        <dbReference type="ChEBI" id="CHEBI:78531"/>
        <dbReference type="ChEBI" id="CHEBI:456215"/>
        <dbReference type="EC" id="6.1.1.20"/>
    </reaction>
</comment>
<comment type="subcellular location">
    <subcellularLocation>
        <location evidence="1">Mitochondrion matrix</location>
    </subcellularLocation>
</comment>
<name>A0A0K0ECX8_STRER</name>
<evidence type="ECO:0000256" key="6">
    <source>
        <dbReference type="ARBA" id="ARBA00022741"/>
    </source>
</evidence>
<dbReference type="NCBIfam" id="TIGR00469">
    <property type="entry name" value="pheS_mito"/>
    <property type="match status" value="1"/>
</dbReference>
<evidence type="ECO:0000256" key="11">
    <source>
        <dbReference type="ARBA" id="ARBA00023128"/>
    </source>
</evidence>
<organism evidence="20">
    <name type="scientific">Strongyloides stercoralis</name>
    <name type="common">Threadworm</name>
    <dbReference type="NCBI Taxonomy" id="6248"/>
    <lineage>
        <taxon>Eukaryota</taxon>
        <taxon>Metazoa</taxon>
        <taxon>Ecdysozoa</taxon>
        <taxon>Nematoda</taxon>
        <taxon>Chromadorea</taxon>
        <taxon>Rhabditida</taxon>
        <taxon>Tylenchina</taxon>
        <taxon>Panagrolaimomorpha</taxon>
        <taxon>Strongyloidoidea</taxon>
        <taxon>Strongyloididae</taxon>
        <taxon>Strongyloides</taxon>
    </lineage>
</organism>
<evidence type="ECO:0000256" key="9">
    <source>
        <dbReference type="ARBA" id="ARBA00022946"/>
    </source>
</evidence>
<dbReference type="InterPro" id="IPR004530">
    <property type="entry name" value="Phe-tRNA-synth_IIc_mito"/>
</dbReference>
<evidence type="ECO:0000256" key="16">
    <source>
        <dbReference type="ARBA" id="ARBA00073229"/>
    </source>
</evidence>
<dbReference type="SUPFAM" id="SSF55681">
    <property type="entry name" value="Class II aaRS and biotin synthetases"/>
    <property type="match status" value="1"/>
</dbReference>
<dbReference type="InterPro" id="IPR005121">
    <property type="entry name" value="Fdx_antiC-bd"/>
</dbReference>
<comment type="similarity">
    <text evidence="2">Belongs to the class-II aminoacyl-tRNA synthetase family.</text>
</comment>
<evidence type="ECO:0000256" key="5">
    <source>
        <dbReference type="ARBA" id="ARBA00022598"/>
    </source>
</evidence>
<dbReference type="Pfam" id="PF03147">
    <property type="entry name" value="FDX-ACB"/>
    <property type="match status" value="1"/>
</dbReference>
<evidence type="ECO:0000256" key="7">
    <source>
        <dbReference type="ARBA" id="ARBA00022840"/>
    </source>
</evidence>
<dbReference type="GO" id="GO:0005524">
    <property type="term" value="F:ATP binding"/>
    <property type="evidence" value="ECO:0007669"/>
    <property type="project" value="UniProtKB-KW"/>
</dbReference>
<dbReference type="PANTHER" id="PTHR11538">
    <property type="entry name" value="PHENYLALANYL-TRNA SYNTHETASE"/>
    <property type="match status" value="1"/>
</dbReference>
<dbReference type="GO" id="GO:0005759">
    <property type="term" value="C:mitochondrial matrix"/>
    <property type="evidence" value="ECO:0007669"/>
    <property type="project" value="UniProtKB-SubCell"/>
</dbReference>
<reference evidence="20" key="1">
    <citation type="submission" date="2015-08" db="UniProtKB">
        <authorList>
            <consortium name="WormBaseParasite"/>
        </authorList>
    </citation>
    <scope>IDENTIFICATION</scope>
</reference>
<dbReference type="InterPro" id="IPR002319">
    <property type="entry name" value="Phenylalanyl-tRNA_Synthase"/>
</dbReference>
<proteinExistence type="inferred from homology"/>
<evidence type="ECO:0000256" key="12">
    <source>
        <dbReference type="ARBA" id="ARBA00023146"/>
    </source>
</evidence>
<dbReference type="SMART" id="SM00896">
    <property type="entry name" value="FDX-ACB"/>
    <property type="match status" value="1"/>
</dbReference>
<evidence type="ECO:0000256" key="15">
    <source>
        <dbReference type="ARBA" id="ARBA00060211"/>
    </source>
</evidence>
<dbReference type="Gene3D" id="3.30.930.10">
    <property type="entry name" value="Bira Bifunctional Protein, Domain 2"/>
    <property type="match status" value="1"/>
</dbReference>
<feature type="domain" description="FDX-ACB" evidence="18">
    <location>
        <begin position="357"/>
        <end position="452"/>
    </location>
</feature>
<evidence type="ECO:0000256" key="2">
    <source>
        <dbReference type="ARBA" id="ARBA00008226"/>
    </source>
</evidence>
<evidence type="ECO:0000256" key="10">
    <source>
        <dbReference type="ARBA" id="ARBA00022990"/>
    </source>
</evidence>
<evidence type="ECO:0000256" key="1">
    <source>
        <dbReference type="ARBA" id="ARBA00004305"/>
    </source>
</evidence>
<dbReference type="SUPFAM" id="SSF54991">
    <property type="entry name" value="Anticodon-binding domain of PheRS"/>
    <property type="match status" value="1"/>
</dbReference>
<evidence type="ECO:0000259" key="18">
    <source>
        <dbReference type="PROSITE" id="PS51447"/>
    </source>
</evidence>
<dbReference type="Proteomes" id="UP000035681">
    <property type="component" value="Unplaced"/>
</dbReference>
<keyword evidence="10" id="KW-0007">Acetylation</keyword>
<keyword evidence="8" id="KW-0648">Protein biosynthesis</keyword>
<dbReference type="InterPro" id="IPR006195">
    <property type="entry name" value="aa-tRNA-synth_II"/>
</dbReference>
<protein>
    <recommendedName>
        <fullName evidence="16">Phenylalanine--tRNA ligase, mitochondrial</fullName>
        <ecNumber evidence="4">6.1.1.20</ecNumber>
    </recommendedName>
    <alternativeName>
        <fullName evidence="13">Phenylalanyl-tRNA synthetase</fullName>
    </alternativeName>
</protein>
<dbReference type="STRING" id="6248.A0A0K0ECX8"/>
<evidence type="ECO:0000256" key="3">
    <source>
        <dbReference type="ARBA" id="ARBA00011245"/>
    </source>
</evidence>
<dbReference type="Gene3D" id="3.30.70.380">
    <property type="entry name" value="Ferrodoxin-fold anticodon-binding domain"/>
    <property type="match status" value="1"/>
</dbReference>
<dbReference type="CDD" id="cd00496">
    <property type="entry name" value="PheRS_alpha_core"/>
    <property type="match status" value="1"/>
</dbReference>
<dbReference type="AlphaFoldDB" id="A0A0K0ECX8"/>
<comment type="function">
    <text evidence="15">Is responsible for the charging of tRNA(Phe) with phenylalanine in mitochondrial translation. To a lesser extent, also catalyzes direct attachment of m-Tyr (an oxidized version of Phe) to tRNA(Phe), thereby opening the way for delivery of the misacylated tRNA to the ribosome and incorporation of ROS-damaged amino acid into proteins.</text>
</comment>
<dbReference type="PROSITE" id="PS51447">
    <property type="entry name" value="FDX_ACB"/>
    <property type="match status" value="1"/>
</dbReference>
<accession>A0A0K0ECX8</accession>
<dbReference type="FunFam" id="3.30.70.380:FF:000002">
    <property type="entry name" value="phenylalanine--tRNA ligase, mitochondrial"/>
    <property type="match status" value="1"/>
</dbReference>
<evidence type="ECO:0000256" key="13">
    <source>
        <dbReference type="ARBA" id="ARBA00031194"/>
    </source>
</evidence>